<dbReference type="KEGG" id="vg:3260262"/>
<evidence type="ECO:0000313" key="2">
    <source>
        <dbReference type="EMBL" id="CAF34233.1"/>
    </source>
</evidence>
<feature type="domain" description="SLH" evidence="1">
    <location>
        <begin position="20"/>
        <end position="84"/>
    </location>
</feature>
<gene>
    <name evidence="3" type="ORF">S-PM2d168</name>
    <name evidence="2" type="ORF">S-PM2p168</name>
</gene>
<evidence type="ECO:0000259" key="1">
    <source>
        <dbReference type="PROSITE" id="PS51272"/>
    </source>
</evidence>
<reference evidence="3" key="4">
    <citation type="submission" date="2015-02" db="EMBL/GenBank/DDBJ databases">
        <authorList>
            <person name="Chooi Y.-H."/>
        </authorList>
    </citation>
    <scope>NUCLEOTIDE SEQUENCE</scope>
</reference>
<dbReference type="InterPro" id="IPR051465">
    <property type="entry name" value="Cell_Envelope_Struct_Comp"/>
</dbReference>
<dbReference type="PANTHER" id="PTHR43308">
    <property type="entry name" value="OUTER MEMBRANE PROTEIN ALPHA-RELATED"/>
    <property type="match status" value="1"/>
</dbReference>
<reference evidence="2 4" key="2">
    <citation type="journal article" date="2005" name="J. Bacteriol.">
        <title>The genome of S-PM2, a 'photosynthetic' T4-type bacteriophage that infects marine Synechococcus strains.</title>
        <authorList>
            <person name="Mann N.H."/>
            <person name="Clokie M.R."/>
            <person name="Millard A."/>
            <person name="Cook A."/>
            <person name="Wilson W.H."/>
            <person name="Wheatley P.J."/>
            <person name="Letarov A."/>
            <person name="Krisch H.M."/>
        </authorList>
    </citation>
    <scope>NUCLEOTIDE SEQUENCE</scope>
</reference>
<reference evidence="2 4" key="1">
    <citation type="journal article" date="2004" name="Proc. Natl. Acad. Sci. U.S.A.">
        <title>Genetic organization of the psbAD region in phages infecting marine Synechococcus strains.</title>
        <authorList>
            <person name="Millard A."/>
            <person name="Clokie M.R."/>
            <person name="Shub D.A."/>
            <person name="Mann N.H."/>
        </authorList>
    </citation>
    <scope>NUCLEOTIDE SEQUENCE [LARGE SCALE GENOMIC DNA]</scope>
</reference>
<evidence type="ECO:0000313" key="3">
    <source>
        <dbReference type="EMBL" id="CFW42371.1"/>
    </source>
</evidence>
<reference evidence="3 5" key="3">
    <citation type="journal article" date="2015" name="PLoS ONE">
        <title>Spontaneous Deletion of an "ORFanage" Region Facilitates Host Adaptation in a "Photosynthetic" Cyanophage.</title>
        <authorList>
            <person name="Puxty R.J."/>
            <person name="Perez-Sepulveda B."/>
            <person name="Rihtman B."/>
            <person name="Evans D.J."/>
            <person name="Millard A.D."/>
            <person name="Scanlan D.J."/>
        </authorList>
    </citation>
    <scope>NUCLEOTIDE SEQUENCE [LARGE SCALE GENOMIC DNA]</scope>
</reference>
<dbReference type="PROSITE" id="PS51272">
    <property type="entry name" value="SLH"/>
    <property type="match status" value="1"/>
</dbReference>
<proteinExistence type="predicted"/>
<sequence>MKIHSIIAATALAATAAPSMAAPLTDVQPTDWAYQAIVNLNTKYGCLVGFPDGTFRGGEPATRNQMAALVNHCLDNISAFTSAEDAKLAAALRATNSRVTALEVAAAQKAEGVNNYLGAGVLLNEQGIAGNGYGENRTVAGGTIQARYAVKTFSNQNAVSVRPYVNFVGTPAGQVGAGGGGLVSYDWSISRAKSGVSRANIYTGVGYQIPFVNNTDANFQSAVGEKGQVVFALGVEGRLTNSLVGFADLKFPTTNAANSYGATGGTYSPVFTTGLGFKF</sequence>
<evidence type="ECO:0000313" key="5">
    <source>
        <dbReference type="Proteomes" id="UP000246186"/>
    </source>
</evidence>
<dbReference type="Pfam" id="PF00395">
    <property type="entry name" value="SLH"/>
    <property type="match status" value="1"/>
</dbReference>
<organismHost>
    <name type="scientific">Synechococcus</name>
    <dbReference type="NCBI Taxonomy" id="1129"/>
</organismHost>
<name>Q5GQG9_BPSYP</name>
<evidence type="ECO:0000313" key="4">
    <source>
        <dbReference type="Proteomes" id="UP000000994"/>
    </source>
</evidence>
<dbReference type="PANTHER" id="PTHR43308:SF1">
    <property type="entry name" value="OUTER MEMBRANE PROTEIN ALPHA"/>
    <property type="match status" value="1"/>
</dbReference>
<dbReference type="InterPro" id="IPR001119">
    <property type="entry name" value="SLH_dom"/>
</dbReference>
<organism evidence="2 4">
    <name type="scientific">Synechococcus phage S-PM2</name>
    <dbReference type="NCBI Taxonomy" id="238854"/>
    <lineage>
        <taxon>Viruses</taxon>
        <taxon>Duplodnaviria</taxon>
        <taxon>Heunggongvirae</taxon>
        <taxon>Uroviricota</taxon>
        <taxon>Caudoviricetes</taxon>
        <taxon>Pantevenvirales</taxon>
        <taxon>Kyanoviridae</taxon>
        <taxon>Nodensvirus</taxon>
        <taxon>Nodensvirus spm2</taxon>
    </lineage>
</organism>
<dbReference type="RefSeq" id="YP_195203.1">
    <property type="nucleotide sequence ID" value="NC_006820.1"/>
</dbReference>
<dbReference type="EMBL" id="AJ630128">
    <property type="protein sequence ID" value="CAF34233.1"/>
    <property type="molecule type" value="Genomic_DNA"/>
</dbReference>
<protein>
    <submittedName>
        <fullName evidence="2">Putative S-layer protein</fullName>
    </submittedName>
</protein>
<accession>Q5GQG9</accession>
<dbReference type="EMBL" id="LN828717">
    <property type="protein sequence ID" value="CFW42371.1"/>
    <property type="molecule type" value="Genomic_DNA"/>
</dbReference>
<dbReference type="Proteomes" id="UP000000994">
    <property type="component" value="Segment"/>
</dbReference>
<dbReference type="Proteomes" id="UP000246186">
    <property type="component" value="Genome"/>
</dbReference>
<keyword evidence="4" id="KW-1185">Reference proteome</keyword>